<organism evidence="2 3">
    <name type="scientific">Cymbomonas tetramitiformis</name>
    <dbReference type="NCBI Taxonomy" id="36881"/>
    <lineage>
        <taxon>Eukaryota</taxon>
        <taxon>Viridiplantae</taxon>
        <taxon>Chlorophyta</taxon>
        <taxon>Pyramimonadophyceae</taxon>
        <taxon>Pyramimonadales</taxon>
        <taxon>Pyramimonadaceae</taxon>
        <taxon>Cymbomonas</taxon>
    </lineage>
</organism>
<comment type="caution">
    <text evidence="2">The sequence shown here is derived from an EMBL/GenBank/DDBJ whole genome shotgun (WGS) entry which is preliminary data.</text>
</comment>
<evidence type="ECO:0000256" key="1">
    <source>
        <dbReference type="SAM" id="MobiDB-lite"/>
    </source>
</evidence>
<evidence type="ECO:0000313" key="2">
    <source>
        <dbReference type="EMBL" id="KAK3262006.1"/>
    </source>
</evidence>
<name>A0AAE0KV88_9CHLO</name>
<accession>A0AAE0KV88</accession>
<dbReference type="EMBL" id="LGRX02016509">
    <property type="protein sequence ID" value="KAK3262006.1"/>
    <property type="molecule type" value="Genomic_DNA"/>
</dbReference>
<proteinExistence type="predicted"/>
<reference evidence="2 3" key="1">
    <citation type="journal article" date="2015" name="Genome Biol. Evol.">
        <title>Comparative Genomics of a Bacterivorous Green Alga Reveals Evolutionary Causalities and Consequences of Phago-Mixotrophic Mode of Nutrition.</title>
        <authorList>
            <person name="Burns J.A."/>
            <person name="Paasch A."/>
            <person name="Narechania A."/>
            <person name="Kim E."/>
        </authorList>
    </citation>
    <scope>NUCLEOTIDE SEQUENCE [LARGE SCALE GENOMIC DNA]</scope>
    <source>
        <strain evidence="2 3">PLY_AMNH</strain>
    </source>
</reference>
<evidence type="ECO:0000313" key="3">
    <source>
        <dbReference type="Proteomes" id="UP001190700"/>
    </source>
</evidence>
<sequence>MAARTPEMLFPSLRMHVGPEVRVYLTSEWELSPYCPSSKLLDSDQQEIYESNMKAMLPAIMRELHRVRPRARHLHDAWKVEGQRSASWLSILPKLAIPPGTSATQETLQRGPACKPASKFGCLPGSGAAATTSTAMSKSPRADKAVKRLTGFGYPLKRSRLPSDPPCLARAEDLTTLQPPAAPPPLGAAVQIQPGRTRVQVMPKPHRHLSSRGLRPMMAKGGLRSIDHLDGSRTARPCEELPISSTVPHLPSSLHPGCGSVQAVHRQRHRGRKLSQQQLDPSVHESGAMTHR</sequence>
<dbReference type="Proteomes" id="UP001190700">
    <property type="component" value="Unassembled WGS sequence"/>
</dbReference>
<keyword evidence="3" id="KW-1185">Reference proteome</keyword>
<gene>
    <name evidence="2" type="ORF">CYMTET_29118</name>
</gene>
<dbReference type="AlphaFoldDB" id="A0AAE0KV88"/>
<feature type="region of interest" description="Disordered" evidence="1">
    <location>
        <begin position="243"/>
        <end position="292"/>
    </location>
</feature>
<protein>
    <submittedName>
        <fullName evidence="2">Uncharacterized protein</fullName>
    </submittedName>
</protein>